<dbReference type="Pfam" id="PF14310">
    <property type="entry name" value="Fn3-like"/>
    <property type="match status" value="1"/>
</dbReference>
<evidence type="ECO:0000256" key="15">
    <source>
        <dbReference type="ARBA" id="ARBA00078013"/>
    </source>
</evidence>
<keyword evidence="9" id="KW-0136">Cellulose degradation</keyword>
<keyword evidence="8" id="KW-0378">Hydrolase</keyword>
<dbReference type="Gene3D" id="3.20.20.300">
    <property type="entry name" value="Glycoside hydrolase, family 3, N-terminal domain"/>
    <property type="match status" value="1"/>
</dbReference>
<evidence type="ECO:0000313" key="20">
    <source>
        <dbReference type="EMBL" id="KAF6513804.1"/>
    </source>
</evidence>
<dbReference type="InterPro" id="IPR026891">
    <property type="entry name" value="Fn3-like"/>
</dbReference>
<keyword evidence="13" id="KW-0624">Polysaccharide degradation</keyword>
<keyword evidence="12" id="KW-0326">Glycosidase</keyword>
<evidence type="ECO:0000256" key="3">
    <source>
        <dbReference type="ARBA" id="ARBA00004987"/>
    </source>
</evidence>
<evidence type="ECO:0000256" key="18">
    <source>
        <dbReference type="SAM" id="SignalP"/>
    </source>
</evidence>
<dbReference type="InterPro" id="IPR036881">
    <property type="entry name" value="Glyco_hydro_3_C_sf"/>
</dbReference>
<comment type="catalytic activity">
    <reaction evidence="1">
        <text>Hydrolysis of terminal, non-reducing beta-D-glucosyl residues with release of beta-D-glucose.</text>
        <dbReference type="EC" id="3.2.1.21"/>
    </reaction>
</comment>
<dbReference type="SMART" id="SM01217">
    <property type="entry name" value="Fn3_like"/>
    <property type="match status" value="1"/>
</dbReference>
<keyword evidence="6" id="KW-0964">Secreted</keyword>
<evidence type="ECO:0000256" key="5">
    <source>
        <dbReference type="ARBA" id="ARBA00012744"/>
    </source>
</evidence>
<evidence type="ECO:0000256" key="4">
    <source>
        <dbReference type="ARBA" id="ARBA00005336"/>
    </source>
</evidence>
<dbReference type="InterPro" id="IPR001764">
    <property type="entry name" value="Glyco_hydro_3_N"/>
</dbReference>
<comment type="caution">
    <text evidence="20">The sequence shown here is derived from an EMBL/GenBank/DDBJ whole genome shotgun (WGS) entry which is preliminary data.</text>
</comment>
<evidence type="ECO:0000313" key="21">
    <source>
        <dbReference type="Proteomes" id="UP000593570"/>
    </source>
</evidence>
<dbReference type="AlphaFoldDB" id="A0A8H6G8T7"/>
<evidence type="ECO:0000256" key="6">
    <source>
        <dbReference type="ARBA" id="ARBA00022525"/>
    </source>
</evidence>
<dbReference type="EMBL" id="JACDXP010000017">
    <property type="protein sequence ID" value="KAF6513804.1"/>
    <property type="molecule type" value="Genomic_DNA"/>
</dbReference>
<dbReference type="FunFam" id="3.20.20.300:FF:000002">
    <property type="entry name" value="Probable beta-glucosidase"/>
    <property type="match status" value="1"/>
</dbReference>
<evidence type="ECO:0000256" key="16">
    <source>
        <dbReference type="ARBA" id="ARBA00083231"/>
    </source>
</evidence>
<dbReference type="Pfam" id="PF00933">
    <property type="entry name" value="Glyco_hydro_3"/>
    <property type="match status" value="1"/>
</dbReference>
<dbReference type="SUPFAM" id="SSF51445">
    <property type="entry name" value="(Trans)glycosidases"/>
    <property type="match status" value="1"/>
</dbReference>
<dbReference type="PANTHER" id="PTHR42715:SF5">
    <property type="entry name" value="BETA-GLUCOSIDASE M-RELATED"/>
    <property type="match status" value="1"/>
</dbReference>
<protein>
    <recommendedName>
        <fullName evidence="14">Beta-glucosidase cel3A</fullName>
        <ecNumber evidence="5">3.2.1.21</ecNumber>
    </recommendedName>
    <alternativeName>
        <fullName evidence="15">Beta-D-glucoside glucohydrolase cel3A</fullName>
    </alternativeName>
    <alternativeName>
        <fullName evidence="17">Cellobiase cel3A</fullName>
    </alternativeName>
    <alternativeName>
        <fullName evidence="16">Gentiobiase cel3A</fullName>
    </alternativeName>
</protein>
<dbReference type="PANTHER" id="PTHR42715">
    <property type="entry name" value="BETA-GLUCOSIDASE"/>
    <property type="match status" value="1"/>
</dbReference>
<evidence type="ECO:0000259" key="19">
    <source>
        <dbReference type="SMART" id="SM01217"/>
    </source>
</evidence>
<feature type="chain" id="PRO_5034393681" description="Beta-glucosidase cel3A" evidence="18">
    <location>
        <begin position="29"/>
        <end position="711"/>
    </location>
</feature>
<dbReference type="SUPFAM" id="SSF52279">
    <property type="entry name" value="Beta-D-glucan exohydrolase, C-terminal domain"/>
    <property type="match status" value="1"/>
</dbReference>
<dbReference type="InterPro" id="IPR013783">
    <property type="entry name" value="Ig-like_fold"/>
</dbReference>
<dbReference type="Gene3D" id="2.60.40.10">
    <property type="entry name" value="Immunoglobulins"/>
    <property type="match status" value="1"/>
</dbReference>
<dbReference type="InterPro" id="IPR050288">
    <property type="entry name" value="Cellulose_deg_GH3"/>
</dbReference>
<evidence type="ECO:0000256" key="2">
    <source>
        <dbReference type="ARBA" id="ARBA00004613"/>
    </source>
</evidence>
<dbReference type="GO" id="GO:0008422">
    <property type="term" value="F:beta-glucosidase activity"/>
    <property type="evidence" value="ECO:0007669"/>
    <property type="project" value="UniProtKB-EC"/>
</dbReference>
<accession>A0A8H6G8T7</accession>
<dbReference type="GO" id="GO:0005576">
    <property type="term" value="C:extracellular region"/>
    <property type="evidence" value="ECO:0007669"/>
    <property type="project" value="UniProtKB-SubCell"/>
</dbReference>
<keyword evidence="10" id="KW-0325">Glycoprotein</keyword>
<dbReference type="EC" id="3.2.1.21" evidence="5"/>
<dbReference type="InterPro" id="IPR036962">
    <property type="entry name" value="Glyco_hydro_3_N_sf"/>
</dbReference>
<keyword evidence="7 18" id="KW-0732">Signal</keyword>
<reference evidence="20 21" key="1">
    <citation type="journal article" date="2020" name="bioRxiv">
        <title>A chromosome-scale genome assembly for the Fusarium oxysporum strain Fo5176 to establish a model Arabidopsis-fungal pathosystem.</title>
        <authorList>
            <person name="Fokkens L."/>
            <person name="Guo L."/>
            <person name="Dora S."/>
            <person name="Wang B."/>
            <person name="Ye K."/>
            <person name="Sanchez-Rodriguez C."/>
            <person name="Croll D."/>
        </authorList>
    </citation>
    <scope>NUCLEOTIDE SEQUENCE [LARGE SCALE GENOMIC DNA]</scope>
    <source>
        <strain evidence="20 21">Fo5176</strain>
    </source>
</reference>
<evidence type="ECO:0000256" key="1">
    <source>
        <dbReference type="ARBA" id="ARBA00000448"/>
    </source>
</evidence>
<organism evidence="20 21">
    <name type="scientific">Fusarium oxysporum f. sp. conglutinans</name>
    <dbReference type="NCBI Taxonomy" id="100902"/>
    <lineage>
        <taxon>Eukaryota</taxon>
        <taxon>Fungi</taxon>
        <taxon>Dikarya</taxon>
        <taxon>Ascomycota</taxon>
        <taxon>Pezizomycotina</taxon>
        <taxon>Sordariomycetes</taxon>
        <taxon>Hypocreomycetidae</taxon>
        <taxon>Hypocreales</taxon>
        <taxon>Nectriaceae</taxon>
        <taxon>Fusarium</taxon>
        <taxon>Fusarium oxysporum species complex</taxon>
    </lineage>
</organism>
<comment type="similarity">
    <text evidence="4">Belongs to the glycosyl hydrolase 3 family.</text>
</comment>
<name>A0A8H6G8T7_FUSOX</name>
<feature type="signal peptide" evidence="18">
    <location>
        <begin position="1"/>
        <end position="28"/>
    </location>
</feature>
<dbReference type="InterPro" id="IPR002772">
    <property type="entry name" value="Glyco_hydro_3_C"/>
</dbReference>
<sequence>MRICEVVPDMMWSTKLLCLALQVTSSFSLPAEIPPPSPQGTGKGIWKDAYSKAQQFVDRLTLEEKVNVTRGFAADNVCAGNTGTIPRLGWPGLCLHDAGNGVRATDFVNSYPSALHVGASWDKNLTYQRGYYMGKEFKAKGVNVLLGPNVGPLGRTPLGGRNWEGFSVDPYLTGQLSAESIIGHQDAGVIANVKHFIANEQETFRRPYFGIEAVSSNIDDKTLHEYYLWPFVDSVRAGVASVMCSYNRVNGTYACENSKLMNGLLKTELEFEGILAAWYLVGQDIDFPTPGVGMKNLSLPHEQVEARIPESRPTLLEGAIAGHVLVKNENNTLPFAQKPKMISVFGYDATVAKTKNTDNLFQLGYTSSPEMGQAVLGTEEHFDQAAKGGTIVSGGRAAANSPPYISDPLSAIQQRAAKDGSWVNWDLSSSNPNVNGATDVCLVFMNAMATEGWDRDGLHDDFSDALILNVASQCANTIVTIHAAGIRLVDQWIEHPNITATIIAHLPGQDSGEALVKLLYGEADFSGKLPYTLAKNESDYTPYKPCGLEEGSKDPQCDFTEGVYLDYRSFDDRDVAPRFEFGYGLSYTEFEYSDLVVKVAETSASATDDDLWSTFATVQATVSNIGRRDGEEITQLYVAIPNSPPKQLRGFEKVKISQGESAEIPFELTRRDLSVWDVVKQDWTLQSGNYTIFVGSSSRTLPLTESFTIEV</sequence>
<evidence type="ECO:0000256" key="14">
    <source>
        <dbReference type="ARBA" id="ARBA00070030"/>
    </source>
</evidence>
<evidence type="ECO:0000256" key="11">
    <source>
        <dbReference type="ARBA" id="ARBA00023277"/>
    </source>
</evidence>
<evidence type="ECO:0000256" key="12">
    <source>
        <dbReference type="ARBA" id="ARBA00023295"/>
    </source>
</evidence>
<evidence type="ECO:0000256" key="10">
    <source>
        <dbReference type="ARBA" id="ARBA00023180"/>
    </source>
</evidence>
<evidence type="ECO:0000256" key="8">
    <source>
        <dbReference type="ARBA" id="ARBA00022801"/>
    </source>
</evidence>
<dbReference type="GO" id="GO:0030245">
    <property type="term" value="P:cellulose catabolic process"/>
    <property type="evidence" value="ECO:0007669"/>
    <property type="project" value="UniProtKB-KW"/>
</dbReference>
<comment type="subcellular location">
    <subcellularLocation>
        <location evidence="2">Secreted</location>
    </subcellularLocation>
</comment>
<keyword evidence="11" id="KW-0119">Carbohydrate metabolism</keyword>
<evidence type="ECO:0000256" key="7">
    <source>
        <dbReference type="ARBA" id="ARBA00022729"/>
    </source>
</evidence>
<dbReference type="Proteomes" id="UP000593570">
    <property type="component" value="Unassembled WGS sequence"/>
</dbReference>
<dbReference type="Pfam" id="PF01915">
    <property type="entry name" value="Glyco_hydro_3_C"/>
    <property type="match status" value="1"/>
</dbReference>
<evidence type="ECO:0000256" key="17">
    <source>
        <dbReference type="ARBA" id="ARBA00083611"/>
    </source>
</evidence>
<evidence type="ECO:0000256" key="9">
    <source>
        <dbReference type="ARBA" id="ARBA00023001"/>
    </source>
</evidence>
<evidence type="ECO:0000256" key="13">
    <source>
        <dbReference type="ARBA" id="ARBA00023326"/>
    </source>
</evidence>
<feature type="domain" description="Fibronectin type III-like" evidence="19">
    <location>
        <begin position="632"/>
        <end position="698"/>
    </location>
</feature>
<dbReference type="InterPro" id="IPR017853">
    <property type="entry name" value="GH"/>
</dbReference>
<dbReference type="PRINTS" id="PR00133">
    <property type="entry name" value="GLHYDRLASE3"/>
</dbReference>
<proteinExistence type="inferred from homology"/>
<dbReference type="Gene3D" id="3.40.50.1700">
    <property type="entry name" value="Glycoside hydrolase family 3 C-terminal domain"/>
    <property type="match status" value="1"/>
</dbReference>
<comment type="pathway">
    <text evidence="3">Glycan metabolism; cellulose degradation.</text>
</comment>
<gene>
    <name evidence="20" type="ORF">HZS61_007129</name>
</gene>